<evidence type="ECO:0000313" key="1">
    <source>
        <dbReference type="EMBL" id="UWZ55836.1"/>
    </source>
</evidence>
<sequence>MVAFLTSGPGPNEVVRGFFDQLAARDTSRFPAAAPCSHNPLCQPGTLRAGYQPPEHLRIEGSRAQTPSSGYGTRQRLVAISYIIDGQRLTDDVTVLYRRTGIFSGYWSISDPPGSTITIQRSAIAPVTLAAAELAEANPEEQLTFWAPPGRYTATRPGNALYEPAEAVAVVADAPVSVTLPTGLKPALAASVEQLIHDRIDACAAQHAFSPDTDVSSHTLRNCPMAHRNIYTITTEPKWTVQRYPTIRLDTRPDGVVTVTTIALGKVTIHYQYSFGIVEPREWHPVEATYDFDVDGYAVDVDGKTAWIAR</sequence>
<dbReference type="KEGG" id="daur:Daura_06440"/>
<proteinExistence type="predicted"/>
<accession>A0A9Q9IHS2</accession>
<dbReference type="EMBL" id="CP073767">
    <property type="protein sequence ID" value="UWZ55836.1"/>
    <property type="molecule type" value="Genomic_DNA"/>
</dbReference>
<gene>
    <name evidence="1" type="ORF">Daura_06440</name>
</gene>
<dbReference type="AlphaFoldDB" id="A0A9Q9IHS2"/>
<protein>
    <submittedName>
        <fullName evidence="1">Uncharacterized protein</fullName>
    </submittedName>
</protein>
<dbReference type="Proteomes" id="UP001058003">
    <property type="component" value="Chromosome"/>
</dbReference>
<reference evidence="1" key="1">
    <citation type="submission" date="2021-04" db="EMBL/GenBank/DDBJ databases">
        <title>Dactylosporangium aurantiacum NRRL B-8018 full assembly.</title>
        <authorList>
            <person name="Hartkoorn R.C."/>
            <person name="Beaudoing E."/>
            <person name="Hot D."/>
        </authorList>
    </citation>
    <scope>NUCLEOTIDE SEQUENCE</scope>
    <source>
        <strain evidence="1">NRRL B-8018</strain>
    </source>
</reference>
<organism evidence="1 2">
    <name type="scientific">Dactylosporangium aurantiacum</name>
    <dbReference type="NCBI Taxonomy" id="35754"/>
    <lineage>
        <taxon>Bacteria</taxon>
        <taxon>Bacillati</taxon>
        <taxon>Actinomycetota</taxon>
        <taxon>Actinomycetes</taxon>
        <taxon>Micromonosporales</taxon>
        <taxon>Micromonosporaceae</taxon>
        <taxon>Dactylosporangium</taxon>
    </lineage>
</organism>
<name>A0A9Q9IHS2_9ACTN</name>
<dbReference type="OrthoDB" id="3358031at2"/>
<evidence type="ECO:0000313" key="2">
    <source>
        <dbReference type="Proteomes" id="UP001058003"/>
    </source>
</evidence>
<dbReference type="RefSeq" id="WP_156089883.1">
    <property type="nucleotide sequence ID" value="NZ_CP073767.1"/>
</dbReference>
<keyword evidence="2" id="KW-1185">Reference proteome</keyword>